<name>A0A6C0BAN2_9ZZZZ</name>
<evidence type="ECO:0000313" key="1">
    <source>
        <dbReference type="EMBL" id="QHS89317.1"/>
    </source>
</evidence>
<reference evidence="1" key="1">
    <citation type="journal article" date="2020" name="Nature">
        <title>Giant virus diversity and host interactions through global metagenomics.</title>
        <authorList>
            <person name="Schulz F."/>
            <person name="Roux S."/>
            <person name="Paez-Espino D."/>
            <person name="Jungbluth S."/>
            <person name="Walsh D.A."/>
            <person name="Denef V.J."/>
            <person name="McMahon K.D."/>
            <person name="Konstantinidis K.T."/>
            <person name="Eloe-Fadrosh E.A."/>
            <person name="Kyrpides N.C."/>
            <person name="Woyke T."/>
        </authorList>
    </citation>
    <scope>NUCLEOTIDE SEQUENCE</scope>
    <source>
        <strain evidence="1">GVMAG-M-3300010158-60</strain>
    </source>
</reference>
<organism evidence="1">
    <name type="scientific">viral metagenome</name>
    <dbReference type="NCBI Taxonomy" id="1070528"/>
    <lineage>
        <taxon>unclassified sequences</taxon>
        <taxon>metagenomes</taxon>
        <taxon>organismal metagenomes</taxon>
    </lineage>
</organism>
<protein>
    <submittedName>
        <fullName evidence="1">Uncharacterized protein</fullName>
    </submittedName>
</protein>
<dbReference type="EMBL" id="MN739108">
    <property type="protein sequence ID" value="QHS89317.1"/>
    <property type="molecule type" value="Genomic_DNA"/>
</dbReference>
<sequence>MKTNSMEKRVKLFYELHNNKWFHIMNWSLAVILADKQQKRMITKYGSCFYF</sequence>
<accession>A0A6C0BAN2</accession>
<dbReference type="AlphaFoldDB" id="A0A6C0BAN2"/>
<proteinExistence type="predicted"/>